<name>A0A0H3J8P3_CLOPA</name>
<accession>A0A0H3J8P3</accession>
<evidence type="ECO:0000259" key="2">
    <source>
        <dbReference type="Pfam" id="PF13203"/>
    </source>
</evidence>
<dbReference type="PATRIC" id="fig|1262449.3.peg.733"/>
<dbReference type="PANTHER" id="PTHR38730">
    <property type="entry name" value="SLL7028 PROTEIN"/>
    <property type="match status" value="1"/>
</dbReference>
<feature type="domain" description="VWA-like" evidence="1">
    <location>
        <begin position="313"/>
        <end position="438"/>
    </location>
</feature>
<dbReference type="Pfam" id="PF09967">
    <property type="entry name" value="DUF2201"/>
    <property type="match status" value="1"/>
</dbReference>
<evidence type="ECO:0000313" key="6">
    <source>
        <dbReference type="Proteomes" id="UP000030905"/>
    </source>
</evidence>
<keyword evidence="6" id="KW-1185">Reference proteome</keyword>
<reference evidence="4" key="2">
    <citation type="submission" date="2015-10" db="EMBL/GenBank/DDBJ databases">
        <title>Improved Draft Genome Sequence of Clostridium pasteurianum Strain ATCC 6013 (DSM 525) Using a Hybrid Next-Generation Sequencing Approach.</title>
        <authorList>
            <person name="Pyne M.E."/>
            <person name="Utturkar S.M."/>
            <person name="Brown S.D."/>
            <person name="Moo-Young M."/>
            <person name="Chung D.A."/>
            <person name="Chou P.C."/>
        </authorList>
    </citation>
    <scope>NUCLEOTIDE SEQUENCE</scope>
    <source>
        <strain evidence="4">ATCC 6013</strain>
    </source>
</reference>
<dbReference type="Pfam" id="PF13203">
    <property type="entry name" value="DUF2201_N"/>
    <property type="match status" value="1"/>
</dbReference>
<dbReference type="PANTHER" id="PTHR38730:SF1">
    <property type="entry name" value="SLL7028 PROTEIN"/>
    <property type="match status" value="1"/>
</dbReference>
<feature type="domain" description="Putative metallopeptidase" evidence="2">
    <location>
        <begin position="92"/>
        <end position="299"/>
    </location>
</feature>
<dbReference type="eggNOG" id="COG3864">
    <property type="taxonomic scope" value="Bacteria"/>
</dbReference>
<dbReference type="InterPro" id="IPR018698">
    <property type="entry name" value="VWA-like_dom"/>
</dbReference>
<reference evidence="4 5" key="3">
    <citation type="journal article" name="Genome Announc.">
        <title>Improved Draft Genome Sequence of Clostridium pasteurianum Strain ATCC 6013 (DSM 525) Using a Hybrid Next-Generation Sequencing Approach.</title>
        <authorList>
            <person name="Pyne M.E."/>
            <person name="Utturkar S."/>
            <person name="Brown S.D."/>
            <person name="Moo-Young M."/>
            <person name="Chung D.A."/>
            <person name="Chou C.P."/>
        </authorList>
    </citation>
    <scope>NUCLEOTIDE SEQUENCE [LARGE SCALE GENOMIC DNA]</scope>
    <source>
        <strain evidence="4 5">ATCC 6013</strain>
    </source>
</reference>
<organism evidence="3 6">
    <name type="scientific">Clostridium pasteurianum DSM 525 = ATCC 6013</name>
    <dbReference type="NCBI Taxonomy" id="1262449"/>
    <lineage>
        <taxon>Bacteria</taxon>
        <taxon>Bacillati</taxon>
        <taxon>Bacillota</taxon>
        <taxon>Clostridia</taxon>
        <taxon>Eubacteriales</taxon>
        <taxon>Clostridiaceae</taxon>
        <taxon>Clostridium</taxon>
    </lineage>
</organism>
<evidence type="ECO:0000313" key="3">
    <source>
        <dbReference type="EMBL" id="AJA52316.1"/>
    </source>
</evidence>
<dbReference type="SUPFAM" id="SSF53300">
    <property type="entry name" value="vWA-like"/>
    <property type="match status" value="1"/>
</dbReference>
<gene>
    <name evidence="3" type="ORF">CLPA_c22580</name>
    <name evidence="4" type="ORF">CP6013_00921</name>
</gene>
<dbReference type="EMBL" id="JPGY02000001">
    <property type="protein sequence ID" value="KRU11674.1"/>
    <property type="molecule type" value="Genomic_DNA"/>
</dbReference>
<sequence>MENNFEDHVKELYERANKIADVSFKTNYKNSKADKDVLEDFEKEFFSLVDKVNLSLMEDKDNFYGYFLFQMSRKIRFDINSPTAVNFKGAKYIIYFNPIIFLNLNIKQMETTIKHEILHILSMHLIRAKEFKRDYSTLVVNMAMDIVVNTYLDNLPPYATTLDWVNVKYSLKLLPYKPFEYYAEKLRAVIDLVEEGKDVPKDNDNKDKKIETEYSPENTHDIWEDSSEIDEKTLKEFTEKFINSSQKGTIPDYLDSVILSFKNSKGELPWNLYLKRLMGTVISNKKKTITRRSRRQPYRLDLRGQLRSYKAKIAVAIDISGSISDEEFNQAIKEIISIVKNYNHEITVIECDSEIRRVYKIKSVKDIRNRMNIRGATRFNPVFEYANNNDINLLVYFTDGKGEDKLQEVPRGYKTLWVISGRGDKLSLKKPYGVVKKLNNVEVKDDMSNINECIRSGYSMMNQEPEQI</sequence>
<evidence type="ECO:0008006" key="7">
    <source>
        <dbReference type="Google" id="ProtNLM"/>
    </source>
</evidence>
<dbReference type="InterPro" id="IPR036465">
    <property type="entry name" value="vWFA_dom_sf"/>
</dbReference>
<dbReference type="Proteomes" id="UP000030905">
    <property type="component" value="Chromosome"/>
</dbReference>
<dbReference type="GeneID" id="93074401"/>
<proteinExistence type="predicted"/>
<dbReference type="KEGG" id="cpat:CLPA_c22580"/>
<dbReference type="RefSeq" id="WP_003441672.1">
    <property type="nucleotide sequence ID" value="NZ_ANZB01000002.1"/>
</dbReference>
<evidence type="ECO:0000313" key="4">
    <source>
        <dbReference type="EMBL" id="KRU11674.1"/>
    </source>
</evidence>
<reference evidence="3 6" key="1">
    <citation type="journal article" date="2015" name="Genome Announc.">
        <title>Complete Genome Sequence of the Nitrogen-Fixing and Solvent-Producing Clostridium pasteurianum DSM 525.</title>
        <authorList>
            <person name="Poehlein A."/>
            <person name="Grosse-Honebrink A."/>
            <person name="Zhang Y."/>
            <person name="Minton N.P."/>
            <person name="Daniel R."/>
        </authorList>
    </citation>
    <scope>NUCLEOTIDE SEQUENCE [LARGE SCALE GENOMIC DNA]</scope>
    <source>
        <strain evidence="3">DSM 525</strain>
        <strain evidence="6">DSM 525 / ATCC 6013</strain>
    </source>
</reference>
<dbReference type="AlphaFoldDB" id="A0A0H3J8P3"/>
<dbReference type="EMBL" id="CP009268">
    <property type="protein sequence ID" value="AJA52316.1"/>
    <property type="molecule type" value="Genomic_DNA"/>
</dbReference>
<dbReference type="Proteomes" id="UP000028042">
    <property type="component" value="Unassembled WGS sequence"/>
</dbReference>
<dbReference type="Gene3D" id="3.40.50.410">
    <property type="entry name" value="von Willebrand factor, type A domain"/>
    <property type="match status" value="1"/>
</dbReference>
<evidence type="ECO:0000313" key="5">
    <source>
        <dbReference type="Proteomes" id="UP000028042"/>
    </source>
</evidence>
<evidence type="ECO:0000259" key="1">
    <source>
        <dbReference type="Pfam" id="PF09967"/>
    </source>
</evidence>
<protein>
    <recommendedName>
        <fullName evidence="7">Metal-dependent peptidase</fullName>
    </recommendedName>
</protein>
<dbReference type="InterPro" id="IPR025154">
    <property type="entry name" value="Put_metallopeptidase_dom"/>
</dbReference>
<dbReference type="KEGG" id="cpae:CPAST_c22580"/>